<dbReference type="Pfam" id="PF13976">
    <property type="entry name" value="gag_pre-integrs"/>
    <property type="match status" value="1"/>
</dbReference>
<dbReference type="InterPro" id="IPR057670">
    <property type="entry name" value="SH3_retrovirus"/>
</dbReference>
<evidence type="ECO:0000259" key="3">
    <source>
        <dbReference type="PROSITE" id="PS50994"/>
    </source>
</evidence>
<dbReference type="PANTHER" id="PTHR31896:SF43">
    <property type="entry name" value="PROTEIN ENHANCED PSEUDOMONAS SUSCEPTIBILITY 1"/>
    <property type="match status" value="1"/>
</dbReference>
<evidence type="ECO:0000256" key="2">
    <source>
        <dbReference type="ARBA" id="ARBA00022750"/>
    </source>
</evidence>
<dbReference type="Pfam" id="PF25597">
    <property type="entry name" value="SH3_retrovirus"/>
    <property type="match status" value="1"/>
</dbReference>
<dbReference type="InterPro" id="IPR036397">
    <property type="entry name" value="RNaseH_sf"/>
</dbReference>
<dbReference type="PANTHER" id="PTHR31896">
    <property type="entry name" value="FAMILY REGULATORY PROTEIN, PUTATIVE (AFU_ORTHOLOGUE AFUA_3G14730)-RELATED"/>
    <property type="match status" value="1"/>
</dbReference>
<reference evidence="4" key="1">
    <citation type="journal article" date="2007" name="PLoS ONE">
        <title>The first genome sequence of an elite grapevine cultivar (Pinot noir Vitis vinifera L.): coping with a highly heterozygous genome.</title>
        <authorList>
            <person name="Velasco R."/>
            <person name="Zharkikh A."/>
            <person name="Troggio M."/>
            <person name="Cartwright D.A."/>
            <person name="Cestaro A."/>
            <person name="Pruss D."/>
            <person name="Pindo M."/>
            <person name="FitzGerald L.M."/>
            <person name="Vezzulli S."/>
            <person name="Reid J."/>
            <person name="Malacarne G."/>
            <person name="Iliev D."/>
            <person name="Coppola G."/>
            <person name="Wardell B."/>
            <person name="Micheletti D."/>
            <person name="Macalma T."/>
            <person name="Facci M."/>
            <person name="Mitchell J.T."/>
            <person name="Perazzolli M."/>
            <person name="Eldredge G."/>
            <person name="Gatto P."/>
            <person name="Oyzerski R."/>
            <person name="Moretto M."/>
            <person name="Gutin N."/>
            <person name="Stefanini M."/>
            <person name="Chen Y."/>
            <person name="Segala C."/>
            <person name="Davenport C."/>
            <person name="Dematte L."/>
            <person name="Mraz A."/>
            <person name="Battilana J."/>
            <person name="Stormo K."/>
            <person name="Costa F."/>
            <person name="Tao Q."/>
            <person name="Si-Ammour A."/>
            <person name="Harkins T."/>
            <person name="Lackey A."/>
            <person name="Perbost C."/>
            <person name="Taillon B."/>
            <person name="Stella A."/>
            <person name="Solovyev V."/>
            <person name="Fawcett J.A."/>
            <person name="Sterck L."/>
            <person name="Vandepoele K."/>
            <person name="Grando S.M."/>
            <person name="Toppo S."/>
            <person name="Moser C."/>
            <person name="Lanchbury J."/>
            <person name="Bogden R."/>
            <person name="Skolnick M."/>
            <person name="Sgaramella V."/>
            <person name="Bhatnagar S.K."/>
            <person name="Fontana P."/>
            <person name="Gutin A."/>
            <person name="Van de Peer Y."/>
            <person name="Salamini F."/>
            <person name="Viola R."/>
        </authorList>
    </citation>
    <scope>NUCLEOTIDE SEQUENCE</scope>
</reference>
<dbReference type="PROSITE" id="PS50994">
    <property type="entry name" value="INTEGRASE"/>
    <property type="match status" value="1"/>
</dbReference>
<dbReference type="Pfam" id="PF22936">
    <property type="entry name" value="Pol_BBD"/>
    <property type="match status" value="1"/>
</dbReference>
<dbReference type="GO" id="GO:0016740">
    <property type="term" value="F:transferase activity"/>
    <property type="evidence" value="ECO:0007669"/>
    <property type="project" value="UniProtKB-KW"/>
</dbReference>
<dbReference type="InterPro" id="IPR013103">
    <property type="entry name" value="RVT_2"/>
</dbReference>
<dbReference type="GO" id="GO:0003676">
    <property type="term" value="F:nucleic acid binding"/>
    <property type="evidence" value="ECO:0007669"/>
    <property type="project" value="InterPro"/>
</dbReference>
<dbReference type="InterPro" id="IPR023213">
    <property type="entry name" value="CAT-like_dom_sf"/>
</dbReference>
<dbReference type="InterPro" id="IPR012337">
    <property type="entry name" value="RNaseH-like_sf"/>
</dbReference>
<dbReference type="InterPro" id="IPR054722">
    <property type="entry name" value="PolX-like_BBD"/>
</dbReference>
<feature type="domain" description="Integrase catalytic" evidence="3">
    <location>
        <begin position="539"/>
        <end position="636"/>
    </location>
</feature>
<keyword evidence="2" id="KW-0378">Hydrolase</keyword>
<dbReference type="CDD" id="cd09272">
    <property type="entry name" value="RNase_HI_RT_Ty1"/>
    <property type="match status" value="1"/>
</dbReference>
<dbReference type="Pfam" id="PF07727">
    <property type="entry name" value="RVT_2"/>
    <property type="match status" value="1"/>
</dbReference>
<keyword evidence="2" id="KW-0064">Aspartyl protease</keyword>
<dbReference type="GO" id="GO:0015074">
    <property type="term" value="P:DNA integration"/>
    <property type="evidence" value="ECO:0007669"/>
    <property type="project" value="InterPro"/>
</dbReference>
<dbReference type="InterPro" id="IPR051283">
    <property type="entry name" value="Sec_Metabolite_Acyltrans"/>
</dbReference>
<dbReference type="Pfam" id="PF02458">
    <property type="entry name" value="Transferase"/>
    <property type="match status" value="1"/>
</dbReference>
<dbReference type="InterPro" id="IPR043502">
    <property type="entry name" value="DNA/RNA_pol_sf"/>
</dbReference>
<dbReference type="Gene3D" id="3.30.559.10">
    <property type="entry name" value="Chloramphenicol acetyltransferase-like domain"/>
    <property type="match status" value="2"/>
</dbReference>
<dbReference type="EMBL" id="AM478156">
    <property type="protein sequence ID" value="CAN64090.1"/>
    <property type="molecule type" value="Genomic_DNA"/>
</dbReference>
<dbReference type="SUPFAM" id="SSF56672">
    <property type="entry name" value="DNA/RNA polymerases"/>
    <property type="match status" value="1"/>
</dbReference>
<gene>
    <name evidence="4" type="ORF">VITISV_002951</name>
</gene>
<keyword evidence="1" id="KW-0808">Transferase</keyword>
<protein>
    <recommendedName>
        <fullName evidence="3">Integrase catalytic domain-containing protein</fullName>
    </recommendedName>
</protein>
<name>A5C0T8_VITVI</name>
<keyword evidence="2" id="KW-0645">Protease</keyword>
<dbReference type="Gene3D" id="3.30.420.10">
    <property type="entry name" value="Ribonuclease H-like superfamily/Ribonuclease H"/>
    <property type="match status" value="1"/>
</dbReference>
<dbReference type="InterPro" id="IPR025724">
    <property type="entry name" value="GAG-pre-integrase_dom"/>
</dbReference>
<dbReference type="SUPFAM" id="SSF53098">
    <property type="entry name" value="Ribonuclease H-like"/>
    <property type="match status" value="1"/>
</dbReference>
<sequence>MSAWKPVMSAWRLWQRRYMAEISFISAAIVALTNPSESTQRIELNPWELRLLLLDPIQKEHSIIDHLKTSLSRTLDLFYPFVDRLGTTVNDDNTFCIFINCNGARVQLIHASADGVSVGDILDSVYVPRIVSSFFPLNETQNYHGISELLLAVQVTELVDGIFIGCTMNHVVADGTSFWHFFNSWSEISRGSDKIFLSPVFKHWLVPRTHFPIRIPQSALVFGKVPSSPTQERVFHFTKEQIAVLKAKANTEMGTNRISSLQALLAHLWVLVIRNRRLPEDQETKYIIPIGMRPRVHPPLPQQYFGVAVLGGNVTMKAGYQHFVINDNNRDQRKKDSKKTSTATVAEIKTEVNVAEKASALVVATDHGDHMTFDSRQVSPLKPSSQKIISTANGNTTPVIGEGSLTLTNTLNLDFVLVVPSLDYNLLSVSQITATLSCISKNSNKLQQALMADGSEGEKKKSEIWLWHRRLGHASFGYLKKLFPSLFAKSNMSGFRCDICELVKSHRASFPSILNKSPFPFMVIHSDVWGPSKYKAKVQVLRSDNGGEYQSSDLQKYLEGHGIIHQTTCANTPQQNGVAERKNRHLLEVVRASLIAAKTPISYWGEAITSAAYLINRVPSSLINFQTPLQALTNVVVAPIVPNLPPRVFGCVAFVHLHKHQRTKLTSHALQCVFVGYALHKKGYRCYHPPTRQMYITMDVVFHEDSMYFSSESELQGEYHKEIQTLDYDCHMSEEDESGQSELVNQEMGELDMSGQQFGSENVFTEIPNQSSSVEGVLNLEPDPFVKRLPHRHNRGIPKPTYEPELSTKVKYPMSNYVSNHRLSKSNKSFVNQLSTVPIPNSVQEALADPRWKAAMNEEIKSLQKNETWELVECPPGKEASWVSLDLYSRLVAKEYTQTYGIDYTETFAPVTKINTVRVLPSLAANLDWSLQQFDVKNVFLHGELSEEVYMDLPPGCMSLYGLKQSPRAWFGRFTKSMRAFGYRQSNSDHTLFLKKQHGKITALIVYVDDMVVIGNDPEERKALQNYLSREFEMKDLGSLKYFLGIEVSRSSEGIFLSQRKYALDLLQETGMSGCQPVNIPIEEGLKLCAEPNQVSTDKGRYQRLVGRLMYLAHTRPDLAYALSVVSQYMHNPGEQHMNAVMRILRYLKNAPGKGILFAKNVDHQSIEVYTDADWPVEWMIGDLHLVTLPFKKQNVVARSSAEAEFRGMTLGLCETLWLRLLLQDLGYLSRQPIRLFCDNKAACDIAHNPVQHDRTKHVEVDRFFIKEKLDDKIVELPKIRSEDQLVDILTKAVSTIHRDSTSTVLIMVGEGQLRLEADVAANVTGKTTVFQGAEE</sequence>
<evidence type="ECO:0000256" key="1">
    <source>
        <dbReference type="ARBA" id="ARBA00022679"/>
    </source>
</evidence>
<dbReference type="GO" id="GO:0004190">
    <property type="term" value="F:aspartic-type endopeptidase activity"/>
    <property type="evidence" value="ECO:0007669"/>
    <property type="project" value="UniProtKB-KW"/>
</dbReference>
<proteinExistence type="predicted"/>
<evidence type="ECO:0000313" key="4">
    <source>
        <dbReference type="EMBL" id="CAN64090.1"/>
    </source>
</evidence>
<dbReference type="InterPro" id="IPR001584">
    <property type="entry name" value="Integrase_cat-core"/>
</dbReference>
<organism evidence="4">
    <name type="scientific">Vitis vinifera</name>
    <name type="common">Grape</name>
    <dbReference type="NCBI Taxonomy" id="29760"/>
    <lineage>
        <taxon>Eukaryota</taxon>
        <taxon>Viridiplantae</taxon>
        <taxon>Streptophyta</taxon>
        <taxon>Embryophyta</taxon>
        <taxon>Tracheophyta</taxon>
        <taxon>Spermatophyta</taxon>
        <taxon>Magnoliopsida</taxon>
        <taxon>eudicotyledons</taxon>
        <taxon>Gunneridae</taxon>
        <taxon>Pentapetalae</taxon>
        <taxon>rosids</taxon>
        <taxon>Vitales</taxon>
        <taxon>Vitaceae</taxon>
        <taxon>Viteae</taxon>
        <taxon>Vitis</taxon>
    </lineage>
</organism>
<accession>A5C0T8</accession>